<protein>
    <submittedName>
        <fullName evidence="2">CoA-binding domain-containing protein</fullName>
    </submittedName>
</protein>
<dbReference type="SUPFAM" id="SSF51735">
    <property type="entry name" value="NAD(P)-binding Rossmann-fold domains"/>
    <property type="match status" value="1"/>
</dbReference>
<keyword evidence="3" id="KW-1185">Reference proteome</keyword>
<dbReference type="RefSeq" id="XP_037218458.1">
    <property type="nucleotide sequence ID" value="XM_037365216.1"/>
</dbReference>
<accession>A0A8H6SHV8</accession>
<dbReference type="PANTHER" id="PTHR33303">
    <property type="entry name" value="CYTOPLASMIC PROTEIN-RELATED"/>
    <property type="match status" value="1"/>
</dbReference>
<dbReference type="Proteomes" id="UP000636479">
    <property type="component" value="Unassembled WGS sequence"/>
</dbReference>
<reference evidence="2" key="1">
    <citation type="submission" date="2020-05" db="EMBL/GenBank/DDBJ databases">
        <title>Mycena genomes resolve the evolution of fungal bioluminescence.</title>
        <authorList>
            <person name="Tsai I.J."/>
        </authorList>
    </citation>
    <scope>NUCLEOTIDE SEQUENCE</scope>
    <source>
        <strain evidence="2">171206Taipei</strain>
    </source>
</reference>
<dbReference type="PANTHER" id="PTHR33303:SF2">
    <property type="entry name" value="COA-BINDING DOMAIN-CONTAINING PROTEIN"/>
    <property type="match status" value="1"/>
</dbReference>
<evidence type="ECO:0000313" key="3">
    <source>
        <dbReference type="Proteomes" id="UP000636479"/>
    </source>
</evidence>
<dbReference type="AlphaFoldDB" id="A0A8H6SHV8"/>
<dbReference type="OrthoDB" id="5138418at2759"/>
<gene>
    <name evidence="2" type="ORF">MIND_00855300</name>
</gene>
<dbReference type="InterPro" id="IPR003781">
    <property type="entry name" value="CoA-bd"/>
</dbReference>
<comment type="caution">
    <text evidence="2">The sequence shown here is derived from an EMBL/GenBank/DDBJ whole genome shotgun (WGS) entry which is preliminary data.</text>
</comment>
<dbReference type="Gene3D" id="3.40.50.720">
    <property type="entry name" value="NAD(P)-binding Rossmann-like Domain"/>
    <property type="match status" value="1"/>
</dbReference>
<feature type="domain" description="CoA-binding" evidence="1">
    <location>
        <begin position="35"/>
        <end position="128"/>
    </location>
</feature>
<dbReference type="GeneID" id="59347732"/>
<evidence type="ECO:0000313" key="2">
    <source>
        <dbReference type="EMBL" id="KAF7299070.1"/>
    </source>
</evidence>
<dbReference type="EMBL" id="JACAZF010000007">
    <property type="protein sequence ID" value="KAF7299070.1"/>
    <property type="molecule type" value="Genomic_DNA"/>
</dbReference>
<sequence>MNSIIRRMMTKSFATQVTYNPLSTMSVLEQKQRHFLSATKYAVVGAGNNTTKFGFKDLKWFHDHGKDVVAVNIKPEKVLEHKCYESLAQLPDPTQTAVIIVIPPKATLDVLKQAEGLGLFAFWLQPGAEDNNVINYIETNPALDNISLYDTPQSQRTGPVCSGIVAVGDAILDSLEKNPVKVVVPDVEDSIPSSPASDTSTTPTLIADNVVAGVKRLVQSRTPTPQPRKSLKLETSNFDKSVHIIDLGDAIPGLA</sequence>
<name>A0A8H6SHV8_9AGAR</name>
<proteinExistence type="predicted"/>
<dbReference type="SMART" id="SM00881">
    <property type="entry name" value="CoA_binding"/>
    <property type="match status" value="1"/>
</dbReference>
<dbReference type="Pfam" id="PF13380">
    <property type="entry name" value="CoA_binding_2"/>
    <property type="match status" value="1"/>
</dbReference>
<evidence type="ECO:0000259" key="1">
    <source>
        <dbReference type="SMART" id="SM00881"/>
    </source>
</evidence>
<organism evidence="2 3">
    <name type="scientific">Mycena indigotica</name>
    <dbReference type="NCBI Taxonomy" id="2126181"/>
    <lineage>
        <taxon>Eukaryota</taxon>
        <taxon>Fungi</taxon>
        <taxon>Dikarya</taxon>
        <taxon>Basidiomycota</taxon>
        <taxon>Agaricomycotina</taxon>
        <taxon>Agaricomycetes</taxon>
        <taxon>Agaricomycetidae</taxon>
        <taxon>Agaricales</taxon>
        <taxon>Marasmiineae</taxon>
        <taxon>Mycenaceae</taxon>
        <taxon>Mycena</taxon>
    </lineage>
</organism>
<dbReference type="InterPro" id="IPR036291">
    <property type="entry name" value="NAD(P)-bd_dom_sf"/>
</dbReference>